<reference evidence="1 2" key="1">
    <citation type="journal article" date="2019" name="Int. J. Syst. Evol. Microbiol.">
        <title>The Global Catalogue of Microorganisms (GCM) 10K type strain sequencing project: providing services to taxonomists for standard genome sequencing and annotation.</title>
        <authorList>
            <consortium name="The Broad Institute Genomics Platform"/>
            <consortium name="The Broad Institute Genome Sequencing Center for Infectious Disease"/>
            <person name="Wu L."/>
            <person name="Ma J."/>
        </authorList>
    </citation>
    <scope>NUCLEOTIDE SEQUENCE [LARGE SCALE GENOMIC DNA]</scope>
    <source>
        <strain evidence="1 2">CGMCC 1.12237</strain>
    </source>
</reference>
<dbReference type="RefSeq" id="WP_227229444.1">
    <property type="nucleotide sequence ID" value="NZ_JAJCVJ010000002.1"/>
</dbReference>
<name>A0ABD5RB25_9EURY</name>
<proteinExistence type="predicted"/>
<sequence>MSEPSEDADAATRSDEIVIQRQARFGQTGELVVSDNPVETSLVDFGAAVDHRERTSCLDRTEADTFGRDDRPAVRRQREAEQFPLFADVEADQQTLSGEAAAFRSLFE</sequence>
<dbReference type="AlphaFoldDB" id="A0ABD5RB25"/>
<accession>A0ABD5RB25</accession>
<organism evidence="1 2">
    <name type="scientific">Salinirubrum litoreum</name>
    <dbReference type="NCBI Taxonomy" id="1126234"/>
    <lineage>
        <taxon>Archaea</taxon>
        <taxon>Methanobacteriati</taxon>
        <taxon>Methanobacteriota</taxon>
        <taxon>Stenosarchaea group</taxon>
        <taxon>Halobacteria</taxon>
        <taxon>Halobacteriales</taxon>
        <taxon>Haloferacaceae</taxon>
        <taxon>Salinirubrum</taxon>
    </lineage>
</organism>
<keyword evidence="2" id="KW-1185">Reference proteome</keyword>
<dbReference type="EMBL" id="JBHSKX010000002">
    <property type="protein sequence ID" value="MFC5367179.1"/>
    <property type="molecule type" value="Genomic_DNA"/>
</dbReference>
<dbReference type="Proteomes" id="UP001596201">
    <property type="component" value="Unassembled WGS sequence"/>
</dbReference>
<comment type="caution">
    <text evidence="1">The sequence shown here is derived from an EMBL/GenBank/DDBJ whole genome shotgun (WGS) entry which is preliminary data.</text>
</comment>
<gene>
    <name evidence="1" type="ORF">ACFPJ5_09510</name>
</gene>
<evidence type="ECO:0000313" key="2">
    <source>
        <dbReference type="Proteomes" id="UP001596201"/>
    </source>
</evidence>
<protein>
    <submittedName>
        <fullName evidence="1">Uncharacterized protein</fullName>
    </submittedName>
</protein>
<evidence type="ECO:0000313" key="1">
    <source>
        <dbReference type="EMBL" id="MFC5367179.1"/>
    </source>
</evidence>